<dbReference type="InterPro" id="IPR050834">
    <property type="entry name" value="Glycosyltransf_2"/>
</dbReference>
<dbReference type="SUPFAM" id="SSF53448">
    <property type="entry name" value="Nucleotide-diphospho-sugar transferases"/>
    <property type="match status" value="1"/>
</dbReference>
<gene>
    <name evidence="2" type="ORF">GXW78_10110</name>
</gene>
<dbReference type="InterPro" id="IPR029044">
    <property type="entry name" value="Nucleotide-diphossugar_trans"/>
</dbReference>
<dbReference type="EMBL" id="JAAEDI010000009">
    <property type="protein sequence ID" value="MBR0650015.1"/>
    <property type="molecule type" value="Genomic_DNA"/>
</dbReference>
<evidence type="ECO:0000259" key="1">
    <source>
        <dbReference type="Pfam" id="PF00535"/>
    </source>
</evidence>
<dbReference type="InterPro" id="IPR001173">
    <property type="entry name" value="Glyco_trans_2-like"/>
</dbReference>
<evidence type="ECO:0000313" key="3">
    <source>
        <dbReference type="Proteomes" id="UP000698752"/>
    </source>
</evidence>
<dbReference type="Gene3D" id="3.90.550.10">
    <property type="entry name" value="Spore Coat Polysaccharide Biosynthesis Protein SpsA, Chain A"/>
    <property type="match status" value="1"/>
</dbReference>
<reference evidence="3" key="1">
    <citation type="journal article" date="2021" name="Syst. Appl. Microbiol.">
        <title>Roseomonas hellenica sp. nov., isolated from roots of wild-growing Alkanna tinctoria.</title>
        <authorList>
            <person name="Rat A."/>
            <person name="Naranjo H.D."/>
            <person name="Lebbe L."/>
            <person name="Cnockaert M."/>
            <person name="Krigas N."/>
            <person name="Grigoriadou K."/>
            <person name="Maloupa E."/>
            <person name="Willems A."/>
        </authorList>
    </citation>
    <scope>NUCLEOTIDE SEQUENCE [LARGE SCALE GENOMIC DNA]</scope>
    <source>
        <strain evidence="3">LMG 31159</strain>
    </source>
</reference>
<dbReference type="PANTHER" id="PTHR43685:SF2">
    <property type="entry name" value="GLYCOSYLTRANSFERASE 2-LIKE DOMAIN-CONTAINING PROTEIN"/>
    <property type="match status" value="1"/>
</dbReference>
<keyword evidence="3" id="KW-1185">Reference proteome</keyword>
<sequence>MSTTAASIVLVSHEMGRELPRTLRSLAAPYQTGLPRDALEIIVVDNGSLEPPDAGAAAGLDARIRFLRQPCPGPSPVAAINTGLAVARGALIGVWIDGARLASPGLVAACLAAARLHARPVIATLNYQLGPSLQFDSARHGYDQAAEDRLLADIDWPADGYRLFDVATSELRAGPSGPMLESNALFLPRALWDELGGYDAAFVEPGGGVVNVDTYLRACALPGVQQIRILGEGTFHQIHGGLSTSTPASAMAVLQAGSRLYLQRRGRPLRSTRDPGWLFDARQGVCLAETSGA</sequence>
<accession>A0ABS5EGA9</accession>
<dbReference type="Pfam" id="PF00535">
    <property type="entry name" value="Glycos_transf_2"/>
    <property type="match status" value="1"/>
</dbReference>
<dbReference type="CDD" id="cd00761">
    <property type="entry name" value="Glyco_tranf_GTA_type"/>
    <property type="match status" value="1"/>
</dbReference>
<protein>
    <submittedName>
        <fullName evidence="2">Glycosyltransferase family 2 protein</fullName>
    </submittedName>
</protein>
<dbReference type="PANTHER" id="PTHR43685">
    <property type="entry name" value="GLYCOSYLTRANSFERASE"/>
    <property type="match status" value="1"/>
</dbReference>
<name>A0ABS5EGA9_9PROT</name>
<feature type="domain" description="Glycosyltransferase 2-like" evidence="1">
    <location>
        <begin position="7"/>
        <end position="97"/>
    </location>
</feature>
<dbReference type="Proteomes" id="UP000698752">
    <property type="component" value="Unassembled WGS sequence"/>
</dbReference>
<comment type="caution">
    <text evidence="2">The sequence shown here is derived from an EMBL/GenBank/DDBJ whole genome shotgun (WGS) entry which is preliminary data.</text>
</comment>
<evidence type="ECO:0000313" key="2">
    <source>
        <dbReference type="EMBL" id="MBR0650015.1"/>
    </source>
</evidence>
<dbReference type="RefSeq" id="WP_211868422.1">
    <property type="nucleotide sequence ID" value="NZ_JAAEDI010000009.1"/>
</dbReference>
<organism evidence="2 3">
    <name type="scientific">Neoroseomonas terrae</name>
    <dbReference type="NCBI Taxonomy" id="424799"/>
    <lineage>
        <taxon>Bacteria</taxon>
        <taxon>Pseudomonadati</taxon>
        <taxon>Pseudomonadota</taxon>
        <taxon>Alphaproteobacteria</taxon>
        <taxon>Acetobacterales</taxon>
        <taxon>Acetobacteraceae</taxon>
        <taxon>Neoroseomonas</taxon>
    </lineage>
</organism>
<proteinExistence type="predicted"/>